<keyword evidence="9" id="KW-0694">RNA-binding</keyword>
<dbReference type="PANTHER" id="PTHR11933:SF5">
    <property type="entry name" value="MITOCHONDRIAL TRNA-SPECIFIC 2-THIOURIDYLASE 1"/>
    <property type="match status" value="1"/>
</dbReference>
<evidence type="ECO:0000256" key="3">
    <source>
        <dbReference type="ARBA" id="ARBA00011953"/>
    </source>
</evidence>
<keyword evidence="15" id="KW-1185">Reference proteome</keyword>
<dbReference type="InterPro" id="IPR014729">
    <property type="entry name" value="Rossmann-like_a/b/a_fold"/>
</dbReference>
<dbReference type="Proteomes" id="UP000678499">
    <property type="component" value="Unassembled WGS sequence"/>
</dbReference>
<evidence type="ECO:0000313" key="14">
    <source>
        <dbReference type="EMBL" id="CAD7273786.1"/>
    </source>
</evidence>
<keyword evidence="5" id="KW-0808">Transferase</keyword>
<evidence type="ECO:0000256" key="10">
    <source>
        <dbReference type="ARBA" id="ARBA00023157"/>
    </source>
</evidence>
<comment type="similarity">
    <text evidence="2">Belongs to the MnmA/TRMU family.</text>
</comment>
<evidence type="ECO:0000256" key="6">
    <source>
        <dbReference type="ARBA" id="ARBA00022694"/>
    </source>
</evidence>
<dbReference type="FunFam" id="2.30.30.280:FF:000001">
    <property type="entry name" value="tRNA-specific 2-thiouridylase MnmA"/>
    <property type="match status" value="1"/>
</dbReference>
<gene>
    <name evidence="14" type="ORF">NMOB1V02_LOCUS1656</name>
</gene>
<sequence>MVDDEEDEASCCSYVRGSGQRSCCVFDEDESEMLSDIERGLTPNPDVVCNQKIKFDKLMKYSLERCGADALATGHYARTSFGPDLEFYDPIRGVKLMKARDLKKDQTFFLSQVQQSALQRTFFPVGGMLKSEVKQLAIDIGLSRLAQKAESMGICFIGPRNFQSFISEYVNARDGNFVNLENGEVVGKHSGVHLWTIGQRCRIGGLPEPFFVVDKNPATQDILVVPGENHPALYTLSLFLEKPHWIHSPPRKLHDCVECAICSRYGHPSVGCYVSTASGSCLVVQLRVPLRAYGVFYRGEECLGSARILRPGPSLFMSDRMKKKKLILDEKDVEFMPIFPGDAGMPSESR</sequence>
<evidence type="ECO:0000256" key="1">
    <source>
        <dbReference type="ARBA" id="ARBA00003986"/>
    </source>
</evidence>
<keyword evidence="10" id="KW-1015">Disulfide bond</keyword>
<dbReference type="AlphaFoldDB" id="A0A7R9BGW9"/>
<evidence type="ECO:0000256" key="11">
    <source>
        <dbReference type="ARBA" id="ARBA00049564"/>
    </source>
</evidence>
<dbReference type="EC" id="2.8.1.14" evidence="3"/>
<evidence type="ECO:0000259" key="13">
    <source>
        <dbReference type="Pfam" id="PF20259"/>
    </source>
</evidence>
<dbReference type="GO" id="GO:0002143">
    <property type="term" value="P:tRNA wobble position uridine thiolation"/>
    <property type="evidence" value="ECO:0007669"/>
    <property type="project" value="TreeGrafter"/>
</dbReference>
<evidence type="ECO:0000256" key="8">
    <source>
        <dbReference type="ARBA" id="ARBA00022840"/>
    </source>
</evidence>
<dbReference type="Pfam" id="PF03054">
    <property type="entry name" value="tRNA_Me_trans"/>
    <property type="match status" value="1"/>
</dbReference>
<comment type="catalytic activity">
    <reaction evidence="11">
        <text>5-taurinomethyluridine(34) in tRNA + S-sulfanyl-L-cysteinyl-[protein] + AH2 + ATP = 5-taurinomethyl-2-thiouridine(34) in tRNA + L-cysteinyl-[protein] + A + AMP + diphosphate + H(+)</text>
        <dbReference type="Rhea" id="RHEA:47040"/>
        <dbReference type="Rhea" id="RHEA-COMP:10131"/>
        <dbReference type="Rhea" id="RHEA-COMP:11726"/>
        <dbReference type="Rhea" id="RHEA-COMP:11732"/>
        <dbReference type="Rhea" id="RHEA-COMP:11733"/>
        <dbReference type="ChEBI" id="CHEBI:13193"/>
        <dbReference type="ChEBI" id="CHEBI:15378"/>
        <dbReference type="ChEBI" id="CHEBI:17499"/>
        <dbReference type="ChEBI" id="CHEBI:29950"/>
        <dbReference type="ChEBI" id="CHEBI:30616"/>
        <dbReference type="ChEBI" id="CHEBI:33019"/>
        <dbReference type="ChEBI" id="CHEBI:61963"/>
        <dbReference type="ChEBI" id="CHEBI:87171"/>
        <dbReference type="ChEBI" id="CHEBI:87172"/>
        <dbReference type="ChEBI" id="CHEBI:456215"/>
        <dbReference type="EC" id="2.8.1.14"/>
    </reaction>
</comment>
<dbReference type="EMBL" id="CAJPEX010000172">
    <property type="protein sequence ID" value="CAG0913938.1"/>
    <property type="molecule type" value="Genomic_DNA"/>
</dbReference>
<dbReference type="GO" id="GO:0005739">
    <property type="term" value="C:mitochondrion"/>
    <property type="evidence" value="ECO:0007669"/>
    <property type="project" value="TreeGrafter"/>
</dbReference>
<keyword evidence="8" id="KW-0067">ATP-binding</keyword>
<evidence type="ECO:0000256" key="7">
    <source>
        <dbReference type="ARBA" id="ARBA00022741"/>
    </source>
</evidence>
<keyword evidence="7" id="KW-0547">Nucleotide-binding</keyword>
<dbReference type="PANTHER" id="PTHR11933">
    <property type="entry name" value="TRNA 5-METHYLAMINOMETHYL-2-THIOURIDYLATE -METHYLTRANSFERASE"/>
    <property type="match status" value="1"/>
</dbReference>
<feature type="domain" description="tRNA-specific 2-thiouridylase MnmA-like central" evidence="13">
    <location>
        <begin position="163"/>
        <end position="225"/>
    </location>
</feature>
<evidence type="ECO:0000313" key="15">
    <source>
        <dbReference type="Proteomes" id="UP000678499"/>
    </source>
</evidence>
<evidence type="ECO:0000256" key="4">
    <source>
        <dbReference type="ARBA" id="ARBA00022555"/>
    </source>
</evidence>
<evidence type="ECO:0000256" key="2">
    <source>
        <dbReference type="ARBA" id="ARBA00006191"/>
    </source>
</evidence>
<dbReference type="InterPro" id="IPR023382">
    <property type="entry name" value="MnmA-like_central_sf"/>
</dbReference>
<dbReference type="InterPro" id="IPR004506">
    <property type="entry name" value="MnmA-like"/>
</dbReference>
<dbReference type="GO" id="GO:0005524">
    <property type="term" value="F:ATP binding"/>
    <property type="evidence" value="ECO:0007669"/>
    <property type="project" value="UniProtKB-KW"/>
</dbReference>
<proteinExistence type="inferred from homology"/>
<evidence type="ECO:0000256" key="5">
    <source>
        <dbReference type="ARBA" id="ARBA00022679"/>
    </source>
</evidence>
<dbReference type="Gene3D" id="2.40.30.10">
    <property type="entry name" value="Translation factors"/>
    <property type="match status" value="1"/>
</dbReference>
<dbReference type="OrthoDB" id="3685at2759"/>
<evidence type="ECO:0000256" key="9">
    <source>
        <dbReference type="ARBA" id="ARBA00022884"/>
    </source>
</evidence>
<dbReference type="Pfam" id="PF20258">
    <property type="entry name" value="tRNA_Me_trans_C"/>
    <property type="match status" value="1"/>
</dbReference>
<dbReference type="GO" id="GO:0000049">
    <property type="term" value="F:tRNA binding"/>
    <property type="evidence" value="ECO:0007669"/>
    <property type="project" value="UniProtKB-KW"/>
</dbReference>
<dbReference type="Gene3D" id="3.40.50.620">
    <property type="entry name" value="HUPs"/>
    <property type="match status" value="1"/>
</dbReference>
<keyword evidence="6" id="KW-0819">tRNA processing</keyword>
<dbReference type="Pfam" id="PF20259">
    <property type="entry name" value="tRNA_Me_trans_M"/>
    <property type="match status" value="1"/>
</dbReference>
<dbReference type="SUPFAM" id="SSF52402">
    <property type="entry name" value="Adenine nucleotide alpha hydrolases-like"/>
    <property type="match status" value="1"/>
</dbReference>
<reference evidence="14" key="1">
    <citation type="submission" date="2020-11" db="EMBL/GenBank/DDBJ databases">
        <authorList>
            <person name="Tran Van P."/>
        </authorList>
    </citation>
    <scope>NUCLEOTIDE SEQUENCE</scope>
</reference>
<dbReference type="CDD" id="cd01998">
    <property type="entry name" value="MnmA_TRMU-like"/>
    <property type="match status" value="1"/>
</dbReference>
<dbReference type="Gene3D" id="2.30.30.280">
    <property type="entry name" value="Adenine nucleotide alpha hydrolases-like domains"/>
    <property type="match status" value="1"/>
</dbReference>
<evidence type="ECO:0000259" key="12">
    <source>
        <dbReference type="Pfam" id="PF20258"/>
    </source>
</evidence>
<organism evidence="14">
    <name type="scientific">Notodromas monacha</name>
    <dbReference type="NCBI Taxonomy" id="399045"/>
    <lineage>
        <taxon>Eukaryota</taxon>
        <taxon>Metazoa</taxon>
        <taxon>Ecdysozoa</taxon>
        <taxon>Arthropoda</taxon>
        <taxon>Crustacea</taxon>
        <taxon>Oligostraca</taxon>
        <taxon>Ostracoda</taxon>
        <taxon>Podocopa</taxon>
        <taxon>Podocopida</taxon>
        <taxon>Cypridocopina</taxon>
        <taxon>Cypridoidea</taxon>
        <taxon>Cyprididae</taxon>
        <taxon>Notodromas</taxon>
    </lineage>
</organism>
<protein>
    <recommendedName>
        <fullName evidence="3">tRNA-5-taurinomethyluridine 2-sulfurtransferase</fullName>
        <ecNumber evidence="3">2.8.1.14</ecNumber>
    </recommendedName>
</protein>
<dbReference type="InterPro" id="IPR046884">
    <property type="entry name" value="MnmA-like_central"/>
</dbReference>
<dbReference type="InterPro" id="IPR046885">
    <property type="entry name" value="MnmA-like_C"/>
</dbReference>
<accession>A0A7R9BGW9</accession>
<dbReference type="EMBL" id="OA882209">
    <property type="protein sequence ID" value="CAD7273786.1"/>
    <property type="molecule type" value="Genomic_DNA"/>
</dbReference>
<name>A0A7R9BGW9_9CRUS</name>
<keyword evidence="4" id="KW-0820">tRNA-binding</keyword>
<dbReference type="GO" id="GO:0061708">
    <property type="term" value="F:tRNA-5-taurinomethyluridine 2-sulfurtransferase"/>
    <property type="evidence" value="ECO:0007669"/>
    <property type="project" value="UniProtKB-EC"/>
</dbReference>
<feature type="domain" description="tRNA-specific 2-thiouridylase MnmA-like C-terminal" evidence="12">
    <location>
        <begin position="238"/>
        <end position="308"/>
    </location>
</feature>
<comment type="function">
    <text evidence="1">Catalyzes the 2-thiolation of uridine at the wobble position (U34) of mitochondrial tRNA(Lys), tRNA(Glu) and tRNA(Gln). Required for the formation of 5-taurinomethyl-2-thiouridine (tm5s2U) of mitochondrial tRNA(Lys), tRNA(Glu), and tRNA(Gln) at the wobble position. ATP is required to activate the C2 atom of the wobble base.</text>
</comment>